<evidence type="ECO:0000313" key="1">
    <source>
        <dbReference type="EMBL" id="HAG0016109.1"/>
    </source>
</evidence>
<name>A0A756I0Q2_SALER</name>
<proteinExistence type="predicted"/>
<reference evidence="1" key="2">
    <citation type="submission" date="2020-02" db="EMBL/GenBank/DDBJ databases">
        <authorList>
            <consortium name="NCBI Pathogen Detection Project"/>
        </authorList>
    </citation>
    <scope>NUCLEOTIDE SEQUENCE</scope>
    <source>
        <strain evidence="1">MA.CK_00/00002125</strain>
    </source>
</reference>
<dbReference type="EMBL" id="DAAWYJ010000015">
    <property type="protein sequence ID" value="HAG0016109.1"/>
    <property type="molecule type" value="Genomic_DNA"/>
</dbReference>
<accession>A0A756I0Q2</accession>
<organism evidence="1">
    <name type="scientific">Salmonella enterica</name>
    <name type="common">Salmonella choleraesuis</name>
    <dbReference type="NCBI Taxonomy" id="28901"/>
    <lineage>
        <taxon>Bacteria</taxon>
        <taxon>Pseudomonadati</taxon>
        <taxon>Pseudomonadota</taxon>
        <taxon>Gammaproteobacteria</taxon>
        <taxon>Enterobacterales</taxon>
        <taxon>Enterobacteriaceae</taxon>
        <taxon>Salmonella</taxon>
    </lineage>
</organism>
<gene>
    <name evidence="1" type="ORF">G8O67_003429</name>
</gene>
<dbReference type="AlphaFoldDB" id="A0A756I0Q2"/>
<protein>
    <submittedName>
        <fullName evidence="1">Uncharacterized protein</fullName>
    </submittedName>
</protein>
<reference evidence="1" key="1">
    <citation type="journal article" date="2018" name="Genome Biol.">
        <title>SKESA: strategic k-mer extension for scrupulous assemblies.</title>
        <authorList>
            <person name="Souvorov A."/>
            <person name="Agarwala R."/>
            <person name="Lipman D.J."/>
        </authorList>
    </citation>
    <scope>NUCLEOTIDE SEQUENCE</scope>
    <source>
        <strain evidence="1">MA.CK_00/00002125</strain>
    </source>
</reference>
<sequence length="108" mass="12516">MPTEKMIASHLLFPDEHLLVDKRLMLLVEKYRNKTGKEPDSKKLKELTAEARMSVYAERKAKEAKLEARKARKQNPKIKKQESMIESEVTSFSWLASCKPASRRSPRS</sequence>
<comment type="caution">
    <text evidence="1">The sequence shown here is derived from an EMBL/GenBank/DDBJ whole genome shotgun (WGS) entry which is preliminary data.</text>
</comment>